<keyword evidence="2 6" id="KW-0889">Transcription antitermination</keyword>
<evidence type="ECO:0000256" key="3">
    <source>
        <dbReference type="ARBA" id="ARBA00022884"/>
    </source>
</evidence>
<dbReference type="GO" id="GO:0005829">
    <property type="term" value="C:cytosol"/>
    <property type="evidence" value="ECO:0007669"/>
    <property type="project" value="TreeGrafter"/>
</dbReference>
<dbReference type="GO" id="GO:0006353">
    <property type="term" value="P:DNA-templated transcription termination"/>
    <property type="evidence" value="ECO:0007669"/>
    <property type="project" value="UniProtKB-UniRule"/>
</dbReference>
<keyword evidence="9" id="KW-1185">Reference proteome</keyword>
<comment type="caution">
    <text evidence="8">The sequence shown here is derived from an EMBL/GenBank/DDBJ whole genome shotgun (WGS) entry which is preliminary data.</text>
</comment>
<evidence type="ECO:0000259" key="7">
    <source>
        <dbReference type="Pfam" id="PF01029"/>
    </source>
</evidence>
<dbReference type="InterPro" id="IPR006027">
    <property type="entry name" value="NusB_RsmB_TIM44"/>
</dbReference>
<dbReference type="GO" id="GO:0003723">
    <property type="term" value="F:RNA binding"/>
    <property type="evidence" value="ECO:0007669"/>
    <property type="project" value="UniProtKB-UniRule"/>
</dbReference>
<evidence type="ECO:0000256" key="2">
    <source>
        <dbReference type="ARBA" id="ARBA00022814"/>
    </source>
</evidence>
<proteinExistence type="inferred from homology"/>
<comment type="function">
    <text evidence="6">Involved in transcription antitermination. Required for transcription of ribosomal RNA (rRNA) genes. Binds specifically to the boxA antiterminator sequence of the ribosomal RNA (rrn) operons.</text>
</comment>
<dbReference type="PANTHER" id="PTHR11078:SF3">
    <property type="entry name" value="ANTITERMINATION NUSB DOMAIN-CONTAINING PROTEIN"/>
    <property type="match status" value="1"/>
</dbReference>
<name>A0A8J3NAL8_9ACTN</name>
<dbReference type="HAMAP" id="MF_00073">
    <property type="entry name" value="NusB"/>
    <property type="match status" value="1"/>
</dbReference>
<dbReference type="InterPro" id="IPR011605">
    <property type="entry name" value="NusB_fam"/>
</dbReference>
<evidence type="ECO:0000256" key="4">
    <source>
        <dbReference type="ARBA" id="ARBA00023015"/>
    </source>
</evidence>
<dbReference type="Proteomes" id="UP000612808">
    <property type="component" value="Unassembled WGS sequence"/>
</dbReference>
<evidence type="ECO:0000313" key="9">
    <source>
        <dbReference type="Proteomes" id="UP000612808"/>
    </source>
</evidence>
<dbReference type="InterPro" id="IPR035926">
    <property type="entry name" value="NusB-like_sf"/>
</dbReference>
<gene>
    <name evidence="6 8" type="primary">nusB</name>
    <name evidence="8" type="ORF">Aru02nite_34030</name>
</gene>
<dbReference type="NCBIfam" id="TIGR01951">
    <property type="entry name" value="nusB"/>
    <property type="match status" value="1"/>
</dbReference>
<keyword evidence="3 6" id="KW-0694">RNA-binding</keyword>
<dbReference type="SUPFAM" id="SSF48013">
    <property type="entry name" value="NusB-like"/>
    <property type="match status" value="1"/>
</dbReference>
<accession>A0A8J3NAL8</accession>
<evidence type="ECO:0000313" key="8">
    <source>
        <dbReference type="EMBL" id="GID12514.1"/>
    </source>
</evidence>
<reference evidence="8" key="1">
    <citation type="submission" date="2021-01" db="EMBL/GenBank/DDBJ databases">
        <title>Whole genome shotgun sequence of Actinocatenispora rupis NBRC 107355.</title>
        <authorList>
            <person name="Komaki H."/>
            <person name="Tamura T."/>
        </authorList>
    </citation>
    <scope>NUCLEOTIDE SEQUENCE</scope>
    <source>
        <strain evidence="8">NBRC 107355</strain>
    </source>
</reference>
<sequence length="147" mass="16529">MPTVTEPRSAPGMSTRTKARKRALDVLYEADLRGEEPQVVLRRRVEWAEPPVRAYTVTLVEGYQQHAEEIDHLLATYSEGWSLARMPAVDRNLLRVAVFELLHADDVDDAVVMSEALELAESLSTDESPKFVNGLLARIAEVVRDRS</sequence>
<feature type="domain" description="NusB/RsmB/TIM44" evidence="7">
    <location>
        <begin position="18"/>
        <end position="140"/>
    </location>
</feature>
<dbReference type="Gene3D" id="1.10.940.10">
    <property type="entry name" value="NusB-like"/>
    <property type="match status" value="1"/>
</dbReference>
<comment type="similarity">
    <text evidence="1 6">Belongs to the NusB family.</text>
</comment>
<dbReference type="EMBL" id="BOMB01000019">
    <property type="protein sequence ID" value="GID12514.1"/>
    <property type="molecule type" value="Genomic_DNA"/>
</dbReference>
<dbReference type="GO" id="GO:0031564">
    <property type="term" value="P:transcription antitermination"/>
    <property type="evidence" value="ECO:0007669"/>
    <property type="project" value="UniProtKB-KW"/>
</dbReference>
<evidence type="ECO:0000256" key="1">
    <source>
        <dbReference type="ARBA" id="ARBA00005952"/>
    </source>
</evidence>
<keyword evidence="4 6" id="KW-0805">Transcription regulation</keyword>
<evidence type="ECO:0000256" key="6">
    <source>
        <dbReference type="HAMAP-Rule" id="MF_00073"/>
    </source>
</evidence>
<dbReference type="Pfam" id="PF01029">
    <property type="entry name" value="NusB"/>
    <property type="match status" value="1"/>
</dbReference>
<keyword evidence="5 6" id="KW-0804">Transcription</keyword>
<dbReference type="PANTHER" id="PTHR11078">
    <property type="entry name" value="N UTILIZATION SUBSTANCE PROTEIN B-RELATED"/>
    <property type="match status" value="1"/>
</dbReference>
<evidence type="ECO:0000256" key="5">
    <source>
        <dbReference type="ARBA" id="ARBA00023163"/>
    </source>
</evidence>
<organism evidence="8 9">
    <name type="scientific">Actinocatenispora rupis</name>
    <dbReference type="NCBI Taxonomy" id="519421"/>
    <lineage>
        <taxon>Bacteria</taxon>
        <taxon>Bacillati</taxon>
        <taxon>Actinomycetota</taxon>
        <taxon>Actinomycetes</taxon>
        <taxon>Micromonosporales</taxon>
        <taxon>Micromonosporaceae</taxon>
        <taxon>Actinocatenispora</taxon>
    </lineage>
</organism>
<dbReference type="AlphaFoldDB" id="A0A8J3NAL8"/>
<protein>
    <recommendedName>
        <fullName evidence="6">Transcription antitermination protein NusB</fullName>
    </recommendedName>
    <alternativeName>
        <fullName evidence="6">Antitermination factor NusB</fullName>
    </alternativeName>
</protein>